<accession>A0A2J8B3L7</accession>
<reference evidence="2" key="1">
    <citation type="submission" date="2017-04" db="EMBL/GenBank/DDBJ databases">
        <authorList>
            <person name="Bumgarner R.E."/>
            <person name="Fredricks D.N."/>
            <person name="Srinivasan S."/>
        </authorList>
    </citation>
    <scope>NUCLEOTIDE SEQUENCE [LARGE SCALE GENOMIC DNA]</scope>
    <source>
        <strain evidence="2">KA00405</strain>
    </source>
</reference>
<evidence type="ECO:0000313" key="1">
    <source>
        <dbReference type="EMBL" id="PNH19326.1"/>
    </source>
</evidence>
<name>A0A2J8B3L7_9FIRM</name>
<dbReference type="AlphaFoldDB" id="A0A2J8B3L7"/>
<gene>
    <name evidence="1" type="ORF">B7R76_00070</name>
</gene>
<comment type="caution">
    <text evidence="1">The sequence shown here is derived from an EMBL/GenBank/DDBJ whole genome shotgun (WGS) entry which is preliminary data.</text>
</comment>
<organism evidence="1 2">
    <name type="scientific">Mageeibacillus indolicus</name>
    <dbReference type="NCBI Taxonomy" id="884684"/>
    <lineage>
        <taxon>Bacteria</taxon>
        <taxon>Bacillati</taxon>
        <taxon>Bacillota</taxon>
        <taxon>Clostridia</taxon>
        <taxon>Eubacteriales</taxon>
        <taxon>Oscillospiraceae</taxon>
        <taxon>Mageeibacillus</taxon>
    </lineage>
</organism>
<proteinExistence type="predicted"/>
<evidence type="ECO:0000313" key="2">
    <source>
        <dbReference type="Proteomes" id="UP000236394"/>
    </source>
</evidence>
<protein>
    <submittedName>
        <fullName evidence="1">Uncharacterized protein</fullName>
    </submittedName>
</protein>
<dbReference type="EMBL" id="NBZD01000001">
    <property type="protein sequence ID" value="PNH19326.1"/>
    <property type="molecule type" value="Genomic_DNA"/>
</dbReference>
<dbReference type="Proteomes" id="UP000236394">
    <property type="component" value="Unassembled WGS sequence"/>
</dbReference>
<sequence length="81" mass="9681">MRILKRTNVSFAAQNINRKLAKSKFRSSNMVSLGKHWYVNEKQLFKLHKIHVFFVKIRQIYNFILTAENVCVKLNIDKDKQ</sequence>